<reference evidence="2" key="1">
    <citation type="submission" date="2024-06" db="EMBL/GenBank/DDBJ databases">
        <title>Brevibacterium koreense sp. nov., isolated from jogae-jeotgal, a Korean fermented seafood.</title>
        <authorList>
            <person name="Whon T.W."/>
            <person name="Nam S."/>
            <person name="Kim Y."/>
        </authorList>
    </citation>
    <scope>NUCLEOTIDE SEQUENCE</scope>
    <source>
        <strain evidence="2">CBA3109</strain>
    </source>
</reference>
<organism evidence="2">
    <name type="scientific">Brevibacterium koreense</name>
    <dbReference type="NCBI Taxonomy" id="3140787"/>
    <lineage>
        <taxon>Bacteria</taxon>
        <taxon>Bacillati</taxon>
        <taxon>Actinomycetota</taxon>
        <taxon>Actinomycetes</taxon>
        <taxon>Micrococcales</taxon>
        <taxon>Brevibacteriaceae</taxon>
        <taxon>Brevibacterium</taxon>
    </lineage>
</organism>
<evidence type="ECO:0000259" key="1">
    <source>
        <dbReference type="SMART" id="SM00644"/>
    </source>
</evidence>
<name>A0AAU7UIB3_9MICO</name>
<dbReference type="InterPro" id="IPR036505">
    <property type="entry name" value="Amidase/PGRP_sf"/>
</dbReference>
<dbReference type="Pfam" id="PF01510">
    <property type="entry name" value="Amidase_2"/>
    <property type="match status" value="1"/>
</dbReference>
<feature type="domain" description="N-acetylmuramoyl-L-alanine amidase" evidence="1">
    <location>
        <begin position="26"/>
        <end position="158"/>
    </location>
</feature>
<dbReference type="AlphaFoldDB" id="A0AAU7UIB3"/>
<protein>
    <submittedName>
        <fullName evidence="2">N-acetylmuramoyl-L-alanine amidase</fullName>
    </submittedName>
</protein>
<proteinExistence type="predicted"/>
<accession>A0AAU7UIB3</accession>
<dbReference type="SMART" id="SM00644">
    <property type="entry name" value="Ami_2"/>
    <property type="match status" value="1"/>
</dbReference>
<gene>
    <name evidence="2" type="ORF">AAFP32_11965</name>
</gene>
<evidence type="ECO:0000313" key="2">
    <source>
        <dbReference type="EMBL" id="XBV88269.1"/>
    </source>
</evidence>
<dbReference type="GO" id="GO:0008745">
    <property type="term" value="F:N-acetylmuramoyl-L-alanine amidase activity"/>
    <property type="evidence" value="ECO:0007669"/>
    <property type="project" value="InterPro"/>
</dbReference>
<dbReference type="InterPro" id="IPR002502">
    <property type="entry name" value="Amidase_domain"/>
</dbReference>
<dbReference type="RefSeq" id="WP_350269308.1">
    <property type="nucleotide sequence ID" value="NZ_CP158281.1"/>
</dbReference>
<dbReference type="SUPFAM" id="SSF55846">
    <property type="entry name" value="N-acetylmuramoyl-L-alanine amidase-like"/>
    <property type="match status" value="1"/>
</dbReference>
<sequence>MAYALASRIERAVKKSGLKVVWVAGWKSRGRATMGTIQTITLHHTATPRSFKKSTEYPTLNVIKNGRTGLPGPLAQLGLGRTGVVYVVAAGRANHAGVSRATSMTNSHAIGIEAEGAMEAWPTAQYQAYLRLVRALIDEFDLGTSRALRHGETCSPPGRKTDASFSGPAFRNALATIKTGSKPANTQPDTPAKPKGLFGMALKTADSRTEKQKIGKGKEITLRTREKNTNKFLCSVKKGELILVDEHLRISGLREGQIAEVWLRIGEYVAKTKKGYTRYNYPRVTAHGRAGGGDAHVAIPLVDKVGIGPKHGGDLRIYVVVKNVSGDECVVEYTKHHVLAD</sequence>
<dbReference type="KEGG" id="bkr:AAFP32_11965"/>
<dbReference type="GO" id="GO:0009253">
    <property type="term" value="P:peptidoglycan catabolic process"/>
    <property type="evidence" value="ECO:0007669"/>
    <property type="project" value="InterPro"/>
</dbReference>
<dbReference type="Gene3D" id="3.40.80.10">
    <property type="entry name" value="Peptidoglycan recognition protein-like"/>
    <property type="match status" value="1"/>
</dbReference>
<dbReference type="CDD" id="cd06583">
    <property type="entry name" value="PGRP"/>
    <property type="match status" value="1"/>
</dbReference>
<dbReference type="EMBL" id="CP158281">
    <property type="protein sequence ID" value="XBV88269.1"/>
    <property type="molecule type" value="Genomic_DNA"/>
</dbReference>